<evidence type="ECO:0000256" key="7">
    <source>
        <dbReference type="ARBA" id="ARBA00019179"/>
    </source>
</evidence>
<dbReference type="InterPro" id="IPR022898">
    <property type="entry name" value="RNase_HII"/>
</dbReference>
<dbReference type="PANTHER" id="PTHR10954">
    <property type="entry name" value="RIBONUCLEASE H2 SUBUNIT A"/>
    <property type="match status" value="1"/>
</dbReference>
<comment type="catalytic activity">
    <reaction evidence="1 14 15 16">
        <text>Endonucleolytic cleavage to 5'-phosphomonoester.</text>
        <dbReference type="EC" id="3.1.26.4"/>
    </reaction>
</comment>
<protein>
    <recommendedName>
        <fullName evidence="7 14">Ribonuclease HII</fullName>
        <shortName evidence="14">RNase HII</shortName>
        <ecNumber evidence="6 14">3.1.26.4</ecNumber>
    </recommendedName>
</protein>
<feature type="binding site" evidence="14 15">
    <location>
        <position position="89"/>
    </location>
    <ligand>
        <name>a divalent metal cation</name>
        <dbReference type="ChEBI" id="CHEBI:60240"/>
    </ligand>
</feature>
<evidence type="ECO:0000256" key="15">
    <source>
        <dbReference type="PROSITE-ProRule" id="PRU01319"/>
    </source>
</evidence>
<dbReference type="InterPro" id="IPR036397">
    <property type="entry name" value="RNaseH_sf"/>
</dbReference>
<evidence type="ECO:0000256" key="5">
    <source>
        <dbReference type="ARBA" id="ARBA00007383"/>
    </source>
</evidence>
<evidence type="ECO:0000256" key="14">
    <source>
        <dbReference type="HAMAP-Rule" id="MF_00052"/>
    </source>
</evidence>
<dbReference type="PROSITE" id="PS51975">
    <property type="entry name" value="RNASE_H_2"/>
    <property type="match status" value="1"/>
</dbReference>
<evidence type="ECO:0000256" key="4">
    <source>
        <dbReference type="ARBA" id="ARBA00004496"/>
    </source>
</evidence>
<dbReference type="OrthoDB" id="9803420at2"/>
<comment type="function">
    <text evidence="3 14 16">Endonuclease that specifically degrades the RNA of RNA-DNA hybrids.</text>
</comment>
<evidence type="ECO:0000256" key="2">
    <source>
        <dbReference type="ARBA" id="ARBA00001946"/>
    </source>
</evidence>
<evidence type="ECO:0000256" key="6">
    <source>
        <dbReference type="ARBA" id="ARBA00012180"/>
    </source>
</evidence>
<dbReference type="GO" id="GO:0005737">
    <property type="term" value="C:cytoplasm"/>
    <property type="evidence" value="ECO:0007669"/>
    <property type="project" value="UniProtKB-SubCell"/>
</dbReference>
<keyword evidence="13 14" id="KW-0464">Manganese</keyword>
<keyword evidence="12 14" id="KW-0378">Hydrolase</keyword>
<dbReference type="Pfam" id="PF01351">
    <property type="entry name" value="RNase_HII"/>
    <property type="match status" value="1"/>
</dbReference>
<comment type="cofactor">
    <cofactor evidence="2">
        <name>Mg(2+)</name>
        <dbReference type="ChEBI" id="CHEBI:18420"/>
    </cofactor>
</comment>
<evidence type="ECO:0000256" key="1">
    <source>
        <dbReference type="ARBA" id="ARBA00000077"/>
    </source>
</evidence>
<name>A0A1M6D9D6_9CLOT</name>
<dbReference type="SUPFAM" id="SSF53098">
    <property type="entry name" value="Ribonuclease H-like"/>
    <property type="match status" value="1"/>
</dbReference>
<dbReference type="STRING" id="1121298.SAMN05444401_1382"/>
<dbReference type="InterPro" id="IPR012337">
    <property type="entry name" value="RNaseH-like_sf"/>
</dbReference>
<evidence type="ECO:0000259" key="17">
    <source>
        <dbReference type="PROSITE" id="PS51975"/>
    </source>
</evidence>
<dbReference type="InterPro" id="IPR024567">
    <property type="entry name" value="RNase_HII/HIII_dom"/>
</dbReference>
<dbReference type="PANTHER" id="PTHR10954:SF18">
    <property type="entry name" value="RIBONUCLEASE HII"/>
    <property type="match status" value="1"/>
</dbReference>
<accession>A0A1M6D9D6</accession>
<dbReference type="Proteomes" id="UP000184080">
    <property type="component" value="Unassembled WGS sequence"/>
</dbReference>
<keyword evidence="10 14" id="KW-0479">Metal-binding</keyword>
<dbReference type="AlphaFoldDB" id="A0A1M6D9D6"/>
<dbReference type="GO" id="GO:0004523">
    <property type="term" value="F:RNA-DNA hybrid ribonuclease activity"/>
    <property type="evidence" value="ECO:0007669"/>
    <property type="project" value="UniProtKB-UniRule"/>
</dbReference>
<evidence type="ECO:0000256" key="9">
    <source>
        <dbReference type="ARBA" id="ARBA00022722"/>
    </source>
</evidence>
<sequence length="268" mass="30287">MIDFKNDIKNYNFKQLNDSIKSMDLIKISSDELVILLETLKNDKRKNVNKLGEHIEKERNKYFNEVKRVNSLYAFDRIFSKNTILAGVDEVGRGPLAGPIVAAAVVLNLEDLKDIIMYINDSKSLSSSMREKLAEEIKNRAVSYAIASCSNEEIDEFGISYCNNKIFLDSISNLAVTPNIVLSDGYKVKDYNGNNEAVIKGDTKSASIACASIIAKVYRDNLMIKYHEAFPDYDFKSNVGYGSKTHIEAIKRIGICKIHRKTFVKNFI</sequence>
<keyword evidence="9 14" id="KW-0540">Nuclease</keyword>
<keyword evidence="8 14" id="KW-0963">Cytoplasm</keyword>
<dbReference type="GO" id="GO:0043137">
    <property type="term" value="P:DNA replication, removal of RNA primer"/>
    <property type="evidence" value="ECO:0007669"/>
    <property type="project" value="TreeGrafter"/>
</dbReference>
<evidence type="ECO:0000256" key="10">
    <source>
        <dbReference type="ARBA" id="ARBA00022723"/>
    </source>
</evidence>
<dbReference type="Gene3D" id="3.30.420.10">
    <property type="entry name" value="Ribonuclease H-like superfamily/Ribonuclease H"/>
    <property type="match status" value="1"/>
</dbReference>
<evidence type="ECO:0000256" key="12">
    <source>
        <dbReference type="ARBA" id="ARBA00022801"/>
    </source>
</evidence>
<gene>
    <name evidence="14" type="primary">rnhB</name>
    <name evidence="18" type="ORF">SAMN05444401_1382</name>
</gene>
<dbReference type="InterPro" id="IPR001352">
    <property type="entry name" value="RNase_HII/HIII"/>
</dbReference>
<evidence type="ECO:0000256" key="11">
    <source>
        <dbReference type="ARBA" id="ARBA00022759"/>
    </source>
</evidence>
<evidence type="ECO:0000256" key="13">
    <source>
        <dbReference type="ARBA" id="ARBA00023211"/>
    </source>
</evidence>
<dbReference type="EC" id="3.1.26.4" evidence="6 14"/>
<organism evidence="18 19">
    <name type="scientific">Clostridium amylolyticum</name>
    <dbReference type="NCBI Taxonomy" id="1121298"/>
    <lineage>
        <taxon>Bacteria</taxon>
        <taxon>Bacillati</taxon>
        <taxon>Bacillota</taxon>
        <taxon>Clostridia</taxon>
        <taxon>Eubacteriales</taxon>
        <taxon>Clostridiaceae</taxon>
        <taxon>Clostridium</taxon>
    </lineage>
</organism>
<keyword evidence="19" id="KW-1185">Reference proteome</keyword>
<comment type="similarity">
    <text evidence="5 14 16">Belongs to the RNase HII family.</text>
</comment>
<dbReference type="CDD" id="cd07182">
    <property type="entry name" value="RNase_HII_bacteria_HII_like"/>
    <property type="match status" value="1"/>
</dbReference>
<dbReference type="HAMAP" id="MF_00052_B">
    <property type="entry name" value="RNase_HII_B"/>
    <property type="match status" value="1"/>
</dbReference>
<dbReference type="NCBIfam" id="NF000594">
    <property type="entry name" value="PRK00015.1-1"/>
    <property type="match status" value="1"/>
</dbReference>
<evidence type="ECO:0000256" key="3">
    <source>
        <dbReference type="ARBA" id="ARBA00004065"/>
    </source>
</evidence>
<keyword evidence="11 14" id="KW-0255">Endonuclease</keyword>
<dbReference type="EMBL" id="FQZO01000001">
    <property type="protein sequence ID" value="SHI69750.1"/>
    <property type="molecule type" value="Genomic_DNA"/>
</dbReference>
<comment type="cofactor">
    <cofactor evidence="14 15">
        <name>Mn(2+)</name>
        <dbReference type="ChEBI" id="CHEBI:29035"/>
    </cofactor>
    <cofactor evidence="14 15">
        <name>Mg(2+)</name>
        <dbReference type="ChEBI" id="CHEBI:18420"/>
    </cofactor>
    <text evidence="14 15">Manganese or magnesium. Binds 1 divalent metal ion per monomer in the absence of substrate. May bind a second metal ion after substrate binding.</text>
</comment>
<comment type="subcellular location">
    <subcellularLocation>
        <location evidence="4 14">Cytoplasm</location>
    </subcellularLocation>
</comment>
<feature type="binding site" evidence="14 15">
    <location>
        <position position="90"/>
    </location>
    <ligand>
        <name>a divalent metal cation</name>
        <dbReference type="ChEBI" id="CHEBI:60240"/>
    </ligand>
</feature>
<proteinExistence type="inferred from homology"/>
<dbReference type="NCBIfam" id="NF000595">
    <property type="entry name" value="PRK00015.1-3"/>
    <property type="match status" value="1"/>
</dbReference>
<dbReference type="GO" id="GO:0006298">
    <property type="term" value="P:mismatch repair"/>
    <property type="evidence" value="ECO:0007669"/>
    <property type="project" value="TreeGrafter"/>
</dbReference>
<evidence type="ECO:0000256" key="8">
    <source>
        <dbReference type="ARBA" id="ARBA00022490"/>
    </source>
</evidence>
<evidence type="ECO:0000313" key="19">
    <source>
        <dbReference type="Proteomes" id="UP000184080"/>
    </source>
</evidence>
<evidence type="ECO:0000313" key="18">
    <source>
        <dbReference type="EMBL" id="SHI69750.1"/>
    </source>
</evidence>
<dbReference type="RefSeq" id="WP_073004884.1">
    <property type="nucleotide sequence ID" value="NZ_FQZO01000001.1"/>
</dbReference>
<dbReference type="GO" id="GO:0030145">
    <property type="term" value="F:manganese ion binding"/>
    <property type="evidence" value="ECO:0007669"/>
    <property type="project" value="UniProtKB-UniRule"/>
</dbReference>
<reference evidence="18 19" key="1">
    <citation type="submission" date="2016-11" db="EMBL/GenBank/DDBJ databases">
        <authorList>
            <person name="Jaros S."/>
            <person name="Januszkiewicz K."/>
            <person name="Wedrychowicz H."/>
        </authorList>
    </citation>
    <scope>NUCLEOTIDE SEQUENCE [LARGE SCALE GENOMIC DNA]</scope>
    <source>
        <strain evidence="18 19">DSM 21864</strain>
    </source>
</reference>
<feature type="binding site" evidence="14 15">
    <location>
        <position position="184"/>
    </location>
    <ligand>
        <name>a divalent metal cation</name>
        <dbReference type="ChEBI" id="CHEBI:60240"/>
    </ligand>
</feature>
<dbReference type="GO" id="GO:0032299">
    <property type="term" value="C:ribonuclease H2 complex"/>
    <property type="evidence" value="ECO:0007669"/>
    <property type="project" value="TreeGrafter"/>
</dbReference>
<dbReference type="GO" id="GO:0003723">
    <property type="term" value="F:RNA binding"/>
    <property type="evidence" value="ECO:0007669"/>
    <property type="project" value="UniProtKB-UniRule"/>
</dbReference>
<feature type="domain" description="RNase H type-2" evidence="17">
    <location>
        <begin position="83"/>
        <end position="268"/>
    </location>
</feature>
<evidence type="ECO:0000256" key="16">
    <source>
        <dbReference type="RuleBase" id="RU003515"/>
    </source>
</evidence>